<dbReference type="GO" id="GO:0005506">
    <property type="term" value="F:iron ion binding"/>
    <property type="evidence" value="ECO:0007669"/>
    <property type="project" value="InterPro"/>
</dbReference>
<comment type="cofactor">
    <cofactor evidence="7">
        <name>heme</name>
        <dbReference type="ChEBI" id="CHEBI:30413"/>
    </cofactor>
</comment>
<evidence type="ECO:0000313" key="10">
    <source>
        <dbReference type="Proteomes" id="UP000003688"/>
    </source>
</evidence>
<dbReference type="AlphaFoldDB" id="B9XNM0"/>
<protein>
    <submittedName>
        <fullName evidence="9">Cytochrome P450</fullName>
    </submittedName>
</protein>
<dbReference type="GO" id="GO:0016705">
    <property type="term" value="F:oxidoreductase activity, acting on paired donors, with incorporation or reduction of molecular oxygen"/>
    <property type="evidence" value="ECO:0007669"/>
    <property type="project" value="InterPro"/>
</dbReference>
<comment type="similarity">
    <text evidence="1 8">Belongs to the cytochrome P450 family.</text>
</comment>
<dbReference type="RefSeq" id="WP_007417407.1">
    <property type="nucleotide sequence ID" value="NZ_ABOX02000041.1"/>
</dbReference>
<dbReference type="STRING" id="320771.Cflav_PD1750"/>
<evidence type="ECO:0000256" key="5">
    <source>
        <dbReference type="ARBA" id="ARBA00023004"/>
    </source>
</evidence>
<evidence type="ECO:0000256" key="4">
    <source>
        <dbReference type="ARBA" id="ARBA00023002"/>
    </source>
</evidence>
<dbReference type="PRINTS" id="PR00385">
    <property type="entry name" value="P450"/>
</dbReference>
<keyword evidence="5 7" id="KW-0408">Iron</keyword>
<evidence type="ECO:0000256" key="8">
    <source>
        <dbReference type="RuleBase" id="RU000461"/>
    </source>
</evidence>
<keyword evidence="2 7" id="KW-0349">Heme</keyword>
<dbReference type="InterPro" id="IPR001128">
    <property type="entry name" value="Cyt_P450"/>
</dbReference>
<name>B9XNM0_PEDPL</name>
<keyword evidence="4 8" id="KW-0560">Oxidoreductase</keyword>
<sequence>MLHGTHSLKSSGPRGSFLLGNLTQFGQDPLGFLEFCAREHGDFVALRFINRPVYILNSPEHIDFVLASHSRIFRKTLGYRTPFMRRLFGQGLLTSEGEFWMRQRKLAQPAFHRDRIASHAEVIVAFTRRMTASWRGGETRDIHLDMMRLTTEVVTKTLFNSAVPKEINELGEASAVVMERFTKQWQWYRILFNLLPESITQPRYEQVMRRLDAFIYGLIAEHRASGRDEGDLLSMLLRARGEDGSQMTDQQLRDELTTLMVAGLDTTALALSWACYLLSQNPDVQKKLENEIDATLGNRAANIADLPRLPYTEMVIKETMRLYPSAWIIGREAIQDFELAGHAIKAGSSMLLSQWLKHRDERYFKSAEKFVPERWGSEETNTLPKFAYFPFGGGPRVCVGSSFAMMEAILALATITQQFRLTAQPNYVIKPFAAITLQPLGGVNLKVEKRERA</sequence>
<organism evidence="9 10">
    <name type="scientific">Pedosphaera parvula (strain Ellin514)</name>
    <dbReference type="NCBI Taxonomy" id="320771"/>
    <lineage>
        <taxon>Bacteria</taxon>
        <taxon>Pseudomonadati</taxon>
        <taxon>Verrucomicrobiota</taxon>
        <taxon>Pedosphaerae</taxon>
        <taxon>Pedosphaerales</taxon>
        <taxon>Pedosphaeraceae</taxon>
        <taxon>Pedosphaera</taxon>
    </lineage>
</organism>
<dbReference type="PANTHER" id="PTHR24291">
    <property type="entry name" value="CYTOCHROME P450 FAMILY 4"/>
    <property type="match status" value="1"/>
</dbReference>
<dbReference type="EMBL" id="ABOX02000041">
    <property type="protein sequence ID" value="EEF58560.1"/>
    <property type="molecule type" value="Genomic_DNA"/>
</dbReference>
<dbReference type="Pfam" id="PF00067">
    <property type="entry name" value="p450"/>
    <property type="match status" value="1"/>
</dbReference>
<evidence type="ECO:0000256" key="1">
    <source>
        <dbReference type="ARBA" id="ARBA00010617"/>
    </source>
</evidence>
<keyword evidence="6 8" id="KW-0503">Monooxygenase</keyword>
<dbReference type="GO" id="GO:0004497">
    <property type="term" value="F:monooxygenase activity"/>
    <property type="evidence" value="ECO:0007669"/>
    <property type="project" value="UniProtKB-KW"/>
</dbReference>
<evidence type="ECO:0000256" key="2">
    <source>
        <dbReference type="ARBA" id="ARBA00022617"/>
    </source>
</evidence>
<dbReference type="PRINTS" id="PR00463">
    <property type="entry name" value="EP450I"/>
</dbReference>
<evidence type="ECO:0000256" key="6">
    <source>
        <dbReference type="ARBA" id="ARBA00023033"/>
    </source>
</evidence>
<reference evidence="9 10" key="1">
    <citation type="journal article" date="2011" name="J. Bacteriol.">
        <title>Genome sequence of 'Pedosphaera parvula' Ellin514, an aerobic Verrucomicrobial isolate from pasture soil.</title>
        <authorList>
            <person name="Kant R."/>
            <person name="van Passel M.W."/>
            <person name="Sangwan P."/>
            <person name="Palva A."/>
            <person name="Lucas S."/>
            <person name="Copeland A."/>
            <person name="Lapidus A."/>
            <person name="Glavina Del Rio T."/>
            <person name="Dalin E."/>
            <person name="Tice H."/>
            <person name="Bruce D."/>
            <person name="Goodwin L."/>
            <person name="Pitluck S."/>
            <person name="Chertkov O."/>
            <person name="Larimer F.W."/>
            <person name="Land M.L."/>
            <person name="Hauser L."/>
            <person name="Brettin T.S."/>
            <person name="Detter J.C."/>
            <person name="Han S."/>
            <person name="de Vos W.M."/>
            <person name="Janssen P.H."/>
            <person name="Smidt H."/>
        </authorList>
    </citation>
    <scope>NUCLEOTIDE SEQUENCE [LARGE SCALE GENOMIC DNA]</scope>
    <source>
        <strain evidence="9 10">Ellin514</strain>
    </source>
</reference>
<dbReference type="Proteomes" id="UP000003688">
    <property type="component" value="Unassembled WGS sequence"/>
</dbReference>
<dbReference type="InterPro" id="IPR017972">
    <property type="entry name" value="Cyt_P450_CS"/>
</dbReference>
<dbReference type="OrthoDB" id="9789468at2"/>
<feature type="binding site" description="axial binding residue" evidence="7">
    <location>
        <position position="398"/>
    </location>
    <ligand>
        <name>heme</name>
        <dbReference type="ChEBI" id="CHEBI:30413"/>
    </ligand>
    <ligandPart>
        <name>Fe</name>
        <dbReference type="ChEBI" id="CHEBI:18248"/>
    </ligandPart>
</feature>
<dbReference type="PANTHER" id="PTHR24291:SF50">
    <property type="entry name" value="BIFUNCTIONAL ALBAFLAVENONE MONOOXYGENASE_TERPENE SYNTHASE"/>
    <property type="match status" value="1"/>
</dbReference>
<dbReference type="GO" id="GO:0020037">
    <property type="term" value="F:heme binding"/>
    <property type="evidence" value="ECO:0007669"/>
    <property type="project" value="InterPro"/>
</dbReference>
<dbReference type="PROSITE" id="PS00086">
    <property type="entry name" value="CYTOCHROME_P450"/>
    <property type="match status" value="1"/>
</dbReference>
<dbReference type="InterPro" id="IPR036396">
    <property type="entry name" value="Cyt_P450_sf"/>
</dbReference>
<evidence type="ECO:0000256" key="3">
    <source>
        <dbReference type="ARBA" id="ARBA00022723"/>
    </source>
</evidence>
<keyword evidence="10" id="KW-1185">Reference proteome</keyword>
<proteinExistence type="inferred from homology"/>
<evidence type="ECO:0000313" key="9">
    <source>
        <dbReference type="EMBL" id="EEF58560.1"/>
    </source>
</evidence>
<gene>
    <name evidence="9" type="ORF">Cflav_PD1750</name>
</gene>
<dbReference type="InterPro" id="IPR002401">
    <property type="entry name" value="Cyt_P450_E_grp-I"/>
</dbReference>
<dbReference type="SUPFAM" id="SSF48264">
    <property type="entry name" value="Cytochrome P450"/>
    <property type="match status" value="1"/>
</dbReference>
<accession>B9XNM0</accession>
<dbReference type="Gene3D" id="1.10.630.10">
    <property type="entry name" value="Cytochrome P450"/>
    <property type="match status" value="1"/>
</dbReference>
<dbReference type="InterPro" id="IPR050196">
    <property type="entry name" value="Cytochrome_P450_Monoox"/>
</dbReference>
<keyword evidence="3 7" id="KW-0479">Metal-binding</keyword>
<dbReference type="CDD" id="cd20620">
    <property type="entry name" value="CYP132-like"/>
    <property type="match status" value="1"/>
</dbReference>
<evidence type="ECO:0000256" key="7">
    <source>
        <dbReference type="PIRSR" id="PIRSR602401-1"/>
    </source>
</evidence>
<comment type="caution">
    <text evidence="9">The sequence shown here is derived from an EMBL/GenBank/DDBJ whole genome shotgun (WGS) entry which is preliminary data.</text>
</comment>